<dbReference type="Pfam" id="PF00512">
    <property type="entry name" value="HisKA"/>
    <property type="match status" value="1"/>
</dbReference>
<dbReference type="GO" id="GO:0005886">
    <property type="term" value="C:plasma membrane"/>
    <property type="evidence" value="ECO:0007669"/>
    <property type="project" value="UniProtKB-ARBA"/>
</dbReference>
<keyword evidence="9" id="KW-1133">Transmembrane helix</keyword>
<dbReference type="SMART" id="SM00091">
    <property type="entry name" value="PAS"/>
    <property type="match status" value="1"/>
</dbReference>
<evidence type="ECO:0000256" key="8">
    <source>
        <dbReference type="SAM" id="MobiDB-lite"/>
    </source>
</evidence>
<dbReference type="InterPro" id="IPR000014">
    <property type="entry name" value="PAS"/>
</dbReference>
<dbReference type="SUPFAM" id="SSF52172">
    <property type="entry name" value="CheY-like"/>
    <property type="match status" value="1"/>
</dbReference>
<evidence type="ECO:0000256" key="7">
    <source>
        <dbReference type="SAM" id="Coils"/>
    </source>
</evidence>
<name>A0A1B4V4D7_9GAMM</name>
<dbReference type="EC" id="2.7.13.3" evidence="2"/>
<feature type="coiled-coil region" evidence="7">
    <location>
        <begin position="125"/>
        <end position="162"/>
    </location>
</feature>
<dbReference type="Pfam" id="PF00072">
    <property type="entry name" value="Response_reg"/>
    <property type="match status" value="1"/>
</dbReference>
<dbReference type="SUPFAM" id="SSF47384">
    <property type="entry name" value="Homodimeric domain of signal transducing histidine kinase"/>
    <property type="match status" value="1"/>
</dbReference>
<keyword evidence="3 6" id="KW-0597">Phosphoprotein</keyword>
<dbReference type="Proteomes" id="UP000218899">
    <property type="component" value="Chromosome"/>
</dbReference>
<evidence type="ECO:0000259" key="10">
    <source>
        <dbReference type="PROSITE" id="PS50109"/>
    </source>
</evidence>
<feature type="modified residue" description="4-aspartylphosphate" evidence="6">
    <location>
        <position position="581"/>
    </location>
</feature>
<dbReference type="GO" id="GO:0000155">
    <property type="term" value="F:phosphorelay sensor kinase activity"/>
    <property type="evidence" value="ECO:0007669"/>
    <property type="project" value="InterPro"/>
</dbReference>
<feature type="region of interest" description="Disordered" evidence="8">
    <location>
        <begin position="646"/>
        <end position="669"/>
    </location>
</feature>
<dbReference type="AlphaFoldDB" id="A0A1B4V4D7"/>
<keyword evidence="7" id="KW-0175">Coiled coil</keyword>
<dbReference type="InterPro" id="IPR011006">
    <property type="entry name" value="CheY-like_superfamily"/>
</dbReference>
<dbReference type="InterPro" id="IPR036890">
    <property type="entry name" value="HATPase_C_sf"/>
</dbReference>
<dbReference type="PROSITE" id="PS50109">
    <property type="entry name" value="HIS_KIN"/>
    <property type="match status" value="1"/>
</dbReference>
<dbReference type="PRINTS" id="PR00344">
    <property type="entry name" value="BCTRLSENSOR"/>
</dbReference>
<dbReference type="InterPro" id="IPR005467">
    <property type="entry name" value="His_kinase_dom"/>
</dbReference>
<feature type="domain" description="Response regulatory" evidence="11">
    <location>
        <begin position="532"/>
        <end position="648"/>
    </location>
</feature>
<gene>
    <name evidence="13" type="ORF">SVA_1826</name>
</gene>
<feature type="transmembrane region" description="Helical" evidence="9">
    <location>
        <begin position="34"/>
        <end position="51"/>
    </location>
</feature>
<evidence type="ECO:0000256" key="2">
    <source>
        <dbReference type="ARBA" id="ARBA00012438"/>
    </source>
</evidence>
<keyword evidence="5 13" id="KW-0418">Kinase</keyword>
<evidence type="ECO:0000259" key="11">
    <source>
        <dbReference type="PROSITE" id="PS50110"/>
    </source>
</evidence>
<dbReference type="Gene3D" id="1.10.287.130">
    <property type="match status" value="1"/>
</dbReference>
<dbReference type="CDD" id="cd00082">
    <property type="entry name" value="HisKA"/>
    <property type="match status" value="1"/>
</dbReference>
<dbReference type="SUPFAM" id="SSF55874">
    <property type="entry name" value="ATPase domain of HSP90 chaperone/DNA topoisomerase II/histidine kinase"/>
    <property type="match status" value="1"/>
</dbReference>
<evidence type="ECO:0000256" key="5">
    <source>
        <dbReference type="ARBA" id="ARBA00022777"/>
    </source>
</evidence>
<dbReference type="InterPro" id="IPR013656">
    <property type="entry name" value="PAS_4"/>
</dbReference>
<evidence type="ECO:0000259" key="12">
    <source>
        <dbReference type="PROSITE" id="PS50112"/>
    </source>
</evidence>
<feature type="transmembrane region" description="Helical" evidence="9">
    <location>
        <begin position="81"/>
        <end position="104"/>
    </location>
</feature>
<protein>
    <recommendedName>
        <fullName evidence="2">histidine kinase</fullName>
        <ecNumber evidence="2">2.7.13.3</ecNumber>
    </recommendedName>
</protein>
<dbReference type="InterPro" id="IPR001789">
    <property type="entry name" value="Sig_transdc_resp-reg_receiver"/>
</dbReference>
<feature type="domain" description="Histidine kinase" evidence="10">
    <location>
        <begin position="292"/>
        <end position="509"/>
    </location>
</feature>
<dbReference type="PROSITE" id="PS50110">
    <property type="entry name" value="RESPONSE_REGULATORY"/>
    <property type="match status" value="1"/>
</dbReference>
<sequence length="669" mass="72879">MSIRGTPTSGVDSGSAIRAPRAVRALLPRRPADWLVAVALAAASVAVRPLVSGAFGDTITFIFAFPAVVVAGWYGGWRPAALTAGLCVAGNAVLVVLSGAPLLTGANATRVLIFSFSAVLIAVLAEQLRGARLALEKRVRLAEEQTDEMQRLSSEVERSKRELLLFLENNPALVWLKDADLRYVYVNESTSRSFGIPGEQWIGRTDRELFGPEIGARMHEIDERVLRENRVIREQKSSPANENLYYVVHRFPLPIAEGRIGIGATAVDVTREKTIEKRLREADQRKDAFIATLAHELRNPLAPLGNAARLLARRPEREVVEWAIGVIDRQVAQMARLLEDLLDVSRIKRNRLDLRRARVPLQDVLDAACEQSRPLLERAGQELQLELPADPVYLDGDKTRLAQVFANLLNNAARYARGPGKVAVVATEEGGDVVVSIKDHGIGIDPAALGSIFDDFFQLQPADRRGEGGLGLGLPLVKGLVELHGGSVKAYSEGVGKGSEFVVRLPAAGEPLVTRPPASTVPGSTAAERPLRVLVVDDNRDNADSMRALLEAFGHRPAVAYRADEALALGATFRPEAVLLDIGLPDMTGYECAELIRKTEWGRDVFLVAMTGWGKTEDKHRAFEAGFDEHLTKPVDLDRLEKGLARRTAPPAALRPGGLAHRHGDPRLN</sequence>
<organism evidence="13 14">
    <name type="scientific">Sulfurifustis variabilis</name>
    <dbReference type="NCBI Taxonomy" id="1675686"/>
    <lineage>
        <taxon>Bacteria</taxon>
        <taxon>Pseudomonadati</taxon>
        <taxon>Pseudomonadota</taxon>
        <taxon>Gammaproteobacteria</taxon>
        <taxon>Acidiferrobacterales</taxon>
        <taxon>Acidiferrobacteraceae</taxon>
        <taxon>Sulfurifustis</taxon>
    </lineage>
</organism>
<keyword evidence="9" id="KW-0812">Transmembrane</keyword>
<feature type="compositionally biased region" description="Low complexity" evidence="8">
    <location>
        <begin position="646"/>
        <end position="659"/>
    </location>
</feature>
<dbReference type="Gene3D" id="3.40.50.2300">
    <property type="match status" value="1"/>
</dbReference>
<dbReference type="InterPro" id="IPR036097">
    <property type="entry name" value="HisK_dim/P_sf"/>
</dbReference>
<dbReference type="Pfam" id="PF08448">
    <property type="entry name" value="PAS_4"/>
    <property type="match status" value="1"/>
</dbReference>
<dbReference type="SMART" id="SM00388">
    <property type="entry name" value="HisKA"/>
    <property type="match status" value="1"/>
</dbReference>
<dbReference type="PANTHER" id="PTHR43047">
    <property type="entry name" value="TWO-COMPONENT HISTIDINE PROTEIN KINASE"/>
    <property type="match status" value="1"/>
</dbReference>
<dbReference type="OrthoDB" id="9770795at2"/>
<keyword evidence="4" id="KW-0808">Transferase</keyword>
<evidence type="ECO:0000256" key="1">
    <source>
        <dbReference type="ARBA" id="ARBA00000085"/>
    </source>
</evidence>
<dbReference type="PANTHER" id="PTHR43047:SF72">
    <property type="entry name" value="OSMOSENSING HISTIDINE PROTEIN KINASE SLN1"/>
    <property type="match status" value="1"/>
</dbReference>
<evidence type="ECO:0000313" key="13">
    <source>
        <dbReference type="EMBL" id="BAU48380.1"/>
    </source>
</evidence>
<dbReference type="CDD" id="cd00130">
    <property type="entry name" value="PAS"/>
    <property type="match status" value="1"/>
</dbReference>
<proteinExistence type="predicted"/>
<dbReference type="Gene3D" id="3.30.565.10">
    <property type="entry name" value="Histidine kinase-like ATPase, C-terminal domain"/>
    <property type="match status" value="1"/>
</dbReference>
<dbReference type="RefSeq" id="WP_096460897.1">
    <property type="nucleotide sequence ID" value="NZ_AP014936.1"/>
</dbReference>
<dbReference type="NCBIfam" id="TIGR00229">
    <property type="entry name" value="sensory_box"/>
    <property type="match status" value="1"/>
</dbReference>
<comment type="catalytic activity">
    <reaction evidence="1">
        <text>ATP + protein L-histidine = ADP + protein N-phospho-L-histidine.</text>
        <dbReference type="EC" id="2.7.13.3"/>
    </reaction>
</comment>
<dbReference type="SMART" id="SM00448">
    <property type="entry name" value="REC"/>
    <property type="match status" value="1"/>
</dbReference>
<dbReference type="SMART" id="SM00387">
    <property type="entry name" value="HATPase_c"/>
    <property type="match status" value="1"/>
</dbReference>
<dbReference type="EMBL" id="AP014936">
    <property type="protein sequence ID" value="BAU48380.1"/>
    <property type="molecule type" value="Genomic_DNA"/>
</dbReference>
<dbReference type="InterPro" id="IPR003594">
    <property type="entry name" value="HATPase_dom"/>
</dbReference>
<dbReference type="InterPro" id="IPR003661">
    <property type="entry name" value="HisK_dim/P_dom"/>
</dbReference>
<dbReference type="Pfam" id="PF02518">
    <property type="entry name" value="HATPase_c"/>
    <property type="match status" value="1"/>
</dbReference>
<reference evidence="13 14" key="1">
    <citation type="submission" date="2015-08" db="EMBL/GenBank/DDBJ databases">
        <title>Complete genome sequence of Sulfurifustis variabilis.</title>
        <authorList>
            <person name="Miura A."/>
            <person name="Kojima H."/>
            <person name="Fukui M."/>
        </authorList>
    </citation>
    <scope>NUCLEOTIDE SEQUENCE [LARGE SCALE GENOMIC DNA]</scope>
    <source>
        <strain evidence="14">skN76</strain>
    </source>
</reference>
<accession>A0A1B4V4D7</accession>
<evidence type="ECO:0000256" key="9">
    <source>
        <dbReference type="SAM" id="Phobius"/>
    </source>
</evidence>
<keyword evidence="9" id="KW-0472">Membrane</keyword>
<dbReference type="PROSITE" id="PS50112">
    <property type="entry name" value="PAS"/>
    <property type="match status" value="1"/>
</dbReference>
<dbReference type="CDD" id="cd00075">
    <property type="entry name" value="HATPase"/>
    <property type="match status" value="1"/>
</dbReference>
<dbReference type="InterPro" id="IPR035965">
    <property type="entry name" value="PAS-like_dom_sf"/>
</dbReference>
<keyword evidence="14" id="KW-1185">Reference proteome</keyword>
<feature type="domain" description="PAS" evidence="12">
    <location>
        <begin position="159"/>
        <end position="229"/>
    </location>
</feature>
<dbReference type="FunFam" id="3.30.565.10:FF:000006">
    <property type="entry name" value="Sensor histidine kinase WalK"/>
    <property type="match status" value="1"/>
</dbReference>
<evidence type="ECO:0000313" key="14">
    <source>
        <dbReference type="Proteomes" id="UP000218899"/>
    </source>
</evidence>
<dbReference type="SUPFAM" id="SSF55785">
    <property type="entry name" value="PYP-like sensor domain (PAS domain)"/>
    <property type="match status" value="1"/>
</dbReference>
<dbReference type="CDD" id="cd17580">
    <property type="entry name" value="REC_2_DhkD-like"/>
    <property type="match status" value="1"/>
</dbReference>
<dbReference type="InterPro" id="IPR004358">
    <property type="entry name" value="Sig_transdc_His_kin-like_C"/>
</dbReference>
<dbReference type="GO" id="GO:0009927">
    <property type="term" value="F:histidine phosphotransfer kinase activity"/>
    <property type="evidence" value="ECO:0007669"/>
    <property type="project" value="TreeGrafter"/>
</dbReference>
<feature type="transmembrane region" description="Helical" evidence="9">
    <location>
        <begin position="58"/>
        <end position="75"/>
    </location>
</feature>
<evidence type="ECO:0000256" key="6">
    <source>
        <dbReference type="PROSITE-ProRule" id="PRU00169"/>
    </source>
</evidence>
<evidence type="ECO:0000256" key="4">
    <source>
        <dbReference type="ARBA" id="ARBA00022679"/>
    </source>
</evidence>
<dbReference type="KEGG" id="sva:SVA_1826"/>
<evidence type="ECO:0000256" key="3">
    <source>
        <dbReference type="ARBA" id="ARBA00022553"/>
    </source>
</evidence>
<dbReference type="Gene3D" id="3.30.450.20">
    <property type="entry name" value="PAS domain"/>
    <property type="match status" value="1"/>
</dbReference>